<evidence type="ECO:0000313" key="2">
    <source>
        <dbReference type="Proteomes" id="UP001196413"/>
    </source>
</evidence>
<gene>
    <name evidence="1" type="ORF">KIN20_023360</name>
</gene>
<dbReference type="Proteomes" id="UP001196413">
    <property type="component" value="Unassembled WGS sequence"/>
</dbReference>
<evidence type="ECO:0000313" key="1">
    <source>
        <dbReference type="EMBL" id="KAJ1363482.1"/>
    </source>
</evidence>
<name>A0AAD5MRW9_PARTN</name>
<proteinExistence type="predicted"/>
<comment type="caution">
    <text evidence="1">The sequence shown here is derived from an EMBL/GenBank/DDBJ whole genome shotgun (WGS) entry which is preliminary data.</text>
</comment>
<protein>
    <submittedName>
        <fullName evidence="1">Uncharacterized protein</fullName>
    </submittedName>
</protein>
<keyword evidence="2" id="KW-1185">Reference proteome</keyword>
<dbReference type="AlphaFoldDB" id="A0AAD5MRW9"/>
<accession>A0AAD5MRW9</accession>
<dbReference type="EMBL" id="JAHQIW010004735">
    <property type="protein sequence ID" value="KAJ1363482.1"/>
    <property type="molecule type" value="Genomic_DNA"/>
</dbReference>
<reference evidence="1" key="1">
    <citation type="submission" date="2021-06" db="EMBL/GenBank/DDBJ databases">
        <title>Parelaphostrongylus tenuis whole genome reference sequence.</title>
        <authorList>
            <person name="Garwood T.J."/>
            <person name="Larsen P.A."/>
            <person name="Fountain-Jones N.M."/>
            <person name="Garbe J.R."/>
            <person name="Macchietto M.G."/>
            <person name="Kania S.A."/>
            <person name="Gerhold R.W."/>
            <person name="Richards J.E."/>
            <person name="Wolf T.M."/>
        </authorList>
    </citation>
    <scope>NUCLEOTIDE SEQUENCE</scope>
    <source>
        <strain evidence="1">MNPRO001-30</strain>
        <tissue evidence="1">Meninges</tissue>
    </source>
</reference>
<organism evidence="1 2">
    <name type="scientific">Parelaphostrongylus tenuis</name>
    <name type="common">Meningeal worm</name>
    <dbReference type="NCBI Taxonomy" id="148309"/>
    <lineage>
        <taxon>Eukaryota</taxon>
        <taxon>Metazoa</taxon>
        <taxon>Ecdysozoa</taxon>
        <taxon>Nematoda</taxon>
        <taxon>Chromadorea</taxon>
        <taxon>Rhabditida</taxon>
        <taxon>Rhabditina</taxon>
        <taxon>Rhabditomorpha</taxon>
        <taxon>Strongyloidea</taxon>
        <taxon>Metastrongylidae</taxon>
        <taxon>Parelaphostrongylus</taxon>
    </lineage>
</organism>
<sequence length="83" mass="8812">MAAVRETGKKQDDSTDLDASSIKYTDIVSETCTTSEPKKSVKFVNLTSECQSQAKGVTTSGGSVKLEDDGISSKILAHIMVGR</sequence>